<organism evidence="1">
    <name type="scientific">Culex pipiens</name>
    <name type="common">House mosquito</name>
    <dbReference type="NCBI Taxonomy" id="7175"/>
    <lineage>
        <taxon>Eukaryota</taxon>
        <taxon>Metazoa</taxon>
        <taxon>Ecdysozoa</taxon>
        <taxon>Arthropoda</taxon>
        <taxon>Hexapoda</taxon>
        <taxon>Insecta</taxon>
        <taxon>Pterygota</taxon>
        <taxon>Neoptera</taxon>
        <taxon>Endopterygota</taxon>
        <taxon>Diptera</taxon>
        <taxon>Nematocera</taxon>
        <taxon>Culicoidea</taxon>
        <taxon>Culicidae</taxon>
        <taxon>Culicinae</taxon>
        <taxon>Culicini</taxon>
        <taxon>Culex</taxon>
        <taxon>Culex</taxon>
    </lineage>
</organism>
<reference evidence="1" key="1">
    <citation type="submission" date="2021-05" db="EMBL/GenBank/DDBJ databases">
        <authorList>
            <person name="Alioto T."/>
            <person name="Alioto T."/>
            <person name="Gomez Garrido J."/>
        </authorList>
    </citation>
    <scope>NUCLEOTIDE SEQUENCE</scope>
</reference>
<evidence type="ECO:0000313" key="1">
    <source>
        <dbReference type="EMBL" id="CAG6599266.1"/>
    </source>
</evidence>
<dbReference type="AlphaFoldDB" id="A0A8D8L5Y8"/>
<name>A0A8D8L5Y8_CULPI</name>
<sequence>MSFASETTVWPLPVRTPPLNLSVGPAGPPVAALGDELGLVDAIFNSTDGRKSFLGLPGPRRSAAAEGFPLPMPNRCCPTTSGRMVTGRTVGVTVCRGVTCCSGDSSSGSSSIGEDCRQELGVVLGSRIASTRGTGHGFRGVG</sequence>
<proteinExistence type="predicted"/>
<protein>
    <submittedName>
        <fullName evidence="1">(northern house mosquito) hypothetical protein</fullName>
    </submittedName>
</protein>
<accession>A0A8D8L5Y8</accession>
<dbReference type="EMBL" id="HBUE01342534">
    <property type="protein sequence ID" value="CAG6599266.1"/>
    <property type="molecule type" value="Transcribed_RNA"/>
</dbReference>
<dbReference type="EMBL" id="HBUE01235619">
    <property type="protein sequence ID" value="CAG6547080.1"/>
    <property type="molecule type" value="Transcribed_RNA"/>
</dbReference>